<dbReference type="GO" id="GO:0003677">
    <property type="term" value="F:DNA binding"/>
    <property type="evidence" value="ECO:0007669"/>
    <property type="project" value="InterPro"/>
</dbReference>
<dbReference type="InterPro" id="IPR027785">
    <property type="entry name" value="UvrD-like_helicase_C"/>
</dbReference>
<dbReference type="InterPro" id="IPR003593">
    <property type="entry name" value="AAA+_ATPase"/>
</dbReference>
<protein>
    <submittedName>
        <fullName evidence="4">ATP-dependent RecD-like DNA helicase</fullName>
    </submittedName>
</protein>
<dbReference type="Pfam" id="PF14490">
    <property type="entry name" value="HHH_RecD2"/>
    <property type="match status" value="1"/>
</dbReference>
<dbReference type="InterPro" id="IPR029493">
    <property type="entry name" value="RecD2-like_HHH"/>
</dbReference>
<gene>
    <name evidence="4" type="ORF">DRJ04_06990</name>
</gene>
<evidence type="ECO:0000259" key="3">
    <source>
        <dbReference type="SMART" id="SM00382"/>
    </source>
</evidence>
<dbReference type="NCBIfam" id="TIGR01448">
    <property type="entry name" value="recD_rel"/>
    <property type="match status" value="1"/>
</dbReference>
<dbReference type="Gene3D" id="2.30.30.940">
    <property type="match status" value="1"/>
</dbReference>
<proteinExistence type="inferred from homology"/>
<dbReference type="GO" id="GO:0017116">
    <property type="term" value="F:single-stranded DNA helicase activity"/>
    <property type="evidence" value="ECO:0007669"/>
    <property type="project" value="TreeGrafter"/>
</dbReference>
<dbReference type="Gene3D" id="3.40.50.300">
    <property type="entry name" value="P-loop containing nucleotide triphosphate hydrolases"/>
    <property type="match status" value="2"/>
</dbReference>
<organism evidence="4 5">
    <name type="scientific">Aerophobetes bacterium</name>
    <dbReference type="NCBI Taxonomy" id="2030807"/>
    <lineage>
        <taxon>Bacteria</taxon>
        <taxon>Candidatus Aerophobota</taxon>
    </lineage>
</organism>
<dbReference type="InterPro" id="IPR027417">
    <property type="entry name" value="P-loop_NTPase"/>
</dbReference>
<evidence type="ECO:0000256" key="2">
    <source>
        <dbReference type="ARBA" id="ARBA00022840"/>
    </source>
</evidence>
<dbReference type="CDD" id="cd17933">
    <property type="entry name" value="DEXSc_RecD-like"/>
    <property type="match status" value="1"/>
</dbReference>
<dbReference type="Pfam" id="PF23139">
    <property type="entry name" value="OB_YrrC"/>
    <property type="match status" value="1"/>
</dbReference>
<dbReference type="InterPro" id="IPR006345">
    <property type="entry name" value="RecD2"/>
</dbReference>
<evidence type="ECO:0000256" key="1">
    <source>
        <dbReference type="ARBA" id="ARBA00022741"/>
    </source>
</evidence>
<dbReference type="SUPFAM" id="SSF52540">
    <property type="entry name" value="P-loop containing nucleoside triphosphate hydrolases"/>
    <property type="match status" value="2"/>
</dbReference>
<dbReference type="PANTHER" id="PTHR43788">
    <property type="entry name" value="DNA2/NAM7 HELICASE FAMILY MEMBER"/>
    <property type="match status" value="1"/>
</dbReference>
<comment type="caution">
    <text evidence="4">The sequence shown here is derived from an EMBL/GenBank/DDBJ whole genome shotgun (WGS) entry which is preliminary data.</text>
</comment>
<accession>A0A662DCY9</accession>
<dbReference type="Pfam" id="PF18335">
    <property type="entry name" value="SH3_13"/>
    <property type="match status" value="1"/>
</dbReference>
<keyword evidence="4" id="KW-0378">Hydrolase</keyword>
<dbReference type="AlphaFoldDB" id="A0A662DCY9"/>
<dbReference type="InterPro" id="IPR055446">
    <property type="entry name" value="RecD2_N_OB"/>
</dbReference>
<dbReference type="Gene3D" id="1.10.150.20">
    <property type="entry name" value="5' to 3' exonuclease, C-terminal subdomain"/>
    <property type="match status" value="1"/>
</dbReference>
<dbReference type="GO" id="GO:0006310">
    <property type="term" value="P:DNA recombination"/>
    <property type="evidence" value="ECO:0007669"/>
    <property type="project" value="InterPro"/>
</dbReference>
<keyword evidence="4" id="KW-0347">Helicase</keyword>
<feature type="domain" description="AAA+ ATPase" evidence="3">
    <location>
        <begin position="351"/>
        <end position="538"/>
    </location>
</feature>
<reference evidence="4 5" key="1">
    <citation type="submission" date="2018-06" db="EMBL/GenBank/DDBJ databases">
        <title>Extensive metabolic versatility and redundancy in microbially diverse, dynamic hydrothermal sediments.</title>
        <authorList>
            <person name="Dombrowski N."/>
            <person name="Teske A."/>
            <person name="Baker B.J."/>
        </authorList>
    </citation>
    <scope>NUCLEOTIDE SEQUENCE [LARGE SCALE GENOMIC DNA]</scope>
    <source>
        <strain evidence="4">B3_G15</strain>
    </source>
</reference>
<dbReference type="InterPro" id="IPR041451">
    <property type="entry name" value="RecD2_SH13"/>
</dbReference>
<dbReference type="Pfam" id="PF14520">
    <property type="entry name" value="HHH_5"/>
    <property type="match status" value="1"/>
</dbReference>
<dbReference type="InterPro" id="IPR050534">
    <property type="entry name" value="Coronavir_polyprotein_1ab"/>
</dbReference>
<dbReference type="SUPFAM" id="SSF47781">
    <property type="entry name" value="RuvA domain 2-like"/>
    <property type="match status" value="1"/>
</dbReference>
<dbReference type="CDD" id="cd18809">
    <property type="entry name" value="SF1_C_RecD"/>
    <property type="match status" value="1"/>
</dbReference>
<dbReference type="GO" id="GO:0043139">
    <property type="term" value="F:5'-3' DNA helicase activity"/>
    <property type="evidence" value="ECO:0007669"/>
    <property type="project" value="InterPro"/>
</dbReference>
<dbReference type="GO" id="GO:0009338">
    <property type="term" value="C:exodeoxyribonuclease V complex"/>
    <property type="evidence" value="ECO:0007669"/>
    <property type="project" value="TreeGrafter"/>
</dbReference>
<sequence>MPTDALKDISLRKIWKQEEVMVSMKATLEKIIYYNEQNNYLVARCSLPEREDEIFTIVGNVANPAPGTLLQIEGEWSVHPKYGRQFKLTSYIKIQPVTEKGIEKYLGSGIIEKIGPGIAARIVKHFGQDSLRIIEKNPDRLEEVEGIGSKRKENIISAWKKQKRANDVMLYLYSLGIGPSTVGKIYATYGDEAPQKIQENPYCLIEDVFGIGFKKADSIAKDVGIKKEAFPRIKAGIHHTLIQSTEQGHTFLPFEEIKEKSARLLEVEEELIEKTILSLQERRHLIVEDDAVYHPSLYSAEVEVATRLTSLLKKEKDALPLGWENMIDLLEERQKMKLSSGQKRAIKTALTEKLMVLTGGPGTGKTTTVKSIVLLFEEFGFKVLLAAPTGRAAKRLSQATGKEASTIHRLLGFVPGQGFTRNEKNKLRADVVIVDEVSMIDIMLMSALLKALPSSCRLILVGDADQLPAVGPGNLLQDIIQSGLVSVVKLEEIFRQAKKSLIVVNAHRVNKGNFPYLIPFPRDLKYLGEKDFYFLQESDAAKAETIIVNLYCKKVPEKFGFDPFCDIQVISPLYKGKAGVTRLNRILQEILNPKGPYLLRGQTVLRVGDKVMQLKNNYEKEVFNGDIGIIEEVDREKETIRVKFPEKSVIYQGQDLSQLTLSYAVSVHKSQGSEYPAIIVPILTSHYIMLQRNLLYTALTRAKKLAILIGDKKALAIAIKNNKVAKRYTKLIERLNKKMNKK</sequence>
<evidence type="ECO:0000313" key="4">
    <source>
        <dbReference type="EMBL" id="RLE12002.1"/>
    </source>
</evidence>
<dbReference type="PANTHER" id="PTHR43788:SF6">
    <property type="entry name" value="DNA HELICASE B"/>
    <property type="match status" value="1"/>
</dbReference>
<dbReference type="Pfam" id="PF13245">
    <property type="entry name" value="AAA_19"/>
    <property type="match status" value="1"/>
</dbReference>
<name>A0A662DCY9_UNCAE</name>
<evidence type="ECO:0000313" key="5">
    <source>
        <dbReference type="Proteomes" id="UP000280417"/>
    </source>
</evidence>
<dbReference type="Pfam" id="PF13538">
    <property type="entry name" value="UvrD_C_2"/>
    <property type="match status" value="1"/>
</dbReference>
<dbReference type="SMART" id="SM00382">
    <property type="entry name" value="AAA"/>
    <property type="match status" value="1"/>
</dbReference>
<dbReference type="Gene3D" id="1.10.10.2220">
    <property type="match status" value="1"/>
</dbReference>
<dbReference type="InterPro" id="IPR010994">
    <property type="entry name" value="RuvA_2-like"/>
</dbReference>
<keyword evidence="2" id="KW-0067">ATP-binding</keyword>
<dbReference type="GO" id="GO:0005524">
    <property type="term" value="F:ATP binding"/>
    <property type="evidence" value="ECO:0007669"/>
    <property type="project" value="UniProtKB-KW"/>
</dbReference>
<dbReference type="HAMAP" id="MF_01488">
    <property type="entry name" value="RecD2"/>
    <property type="match status" value="1"/>
</dbReference>
<dbReference type="EMBL" id="QMQA01000201">
    <property type="protein sequence ID" value="RLE12002.1"/>
    <property type="molecule type" value="Genomic_DNA"/>
</dbReference>
<keyword evidence="1" id="KW-0547">Nucleotide-binding</keyword>
<dbReference type="Proteomes" id="UP000280417">
    <property type="component" value="Unassembled WGS sequence"/>
</dbReference>